<proteinExistence type="predicted"/>
<gene>
    <name evidence="1" type="ORF">rsdtw13_21120</name>
</gene>
<organism evidence="1 2">
    <name type="scientific">Inconstantimicrobium mannanitabidum</name>
    <dbReference type="NCBI Taxonomy" id="1604901"/>
    <lineage>
        <taxon>Bacteria</taxon>
        <taxon>Bacillati</taxon>
        <taxon>Bacillota</taxon>
        <taxon>Clostridia</taxon>
        <taxon>Eubacteriales</taxon>
        <taxon>Clostridiaceae</taxon>
        <taxon>Inconstantimicrobium</taxon>
    </lineage>
</organism>
<protein>
    <submittedName>
        <fullName evidence="1">Uncharacterized protein</fullName>
    </submittedName>
</protein>
<reference evidence="1" key="1">
    <citation type="journal article" date="2025" name="Int. J. Syst. Evol. Microbiol.">
        <title>Inconstantimicrobium mannanitabidum sp. nov., a novel member of the family Clostridiaceae isolated from anoxic soil under the treatment of reductive soil disinfestation.</title>
        <authorList>
            <person name="Ueki A."/>
            <person name="Tonouchi A."/>
            <person name="Honma S."/>
            <person name="Kaku N."/>
            <person name="Ueki K."/>
        </authorList>
    </citation>
    <scope>NUCLEOTIDE SEQUENCE</scope>
    <source>
        <strain evidence="1">TW13</strain>
    </source>
</reference>
<keyword evidence="2" id="KW-1185">Reference proteome</keyword>
<evidence type="ECO:0000313" key="2">
    <source>
        <dbReference type="Proteomes" id="UP001058074"/>
    </source>
</evidence>
<evidence type="ECO:0000313" key="1">
    <source>
        <dbReference type="EMBL" id="GKX66854.1"/>
    </source>
</evidence>
<dbReference type="Proteomes" id="UP001058074">
    <property type="component" value="Unassembled WGS sequence"/>
</dbReference>
<comment type="caution">
    <text evidence="1">The sequence shown here is derived from an EMBL/GenBank/DDBJ whole genome shotgun (WGS) entry which is preliminary data.</text>
</comment>
<name>A0ACB5RC80_9CLOT</name>
<accession>A0ACB5RC80</accession>
<dbReference type="EMBL" id="BROD01000001">
    <property type="protein sequence ID" value="GKX66854.1"/>
    <property type="molecule type" value="Genomic_DNA"/>
</dbReference>
<sequence>MYKNEVIEFLLDNSLSEVEVVKDKKNVLVLTFFYDFDKDEIEAAESYANDEGDYEEKSTEWYGELFLPYLKDIAVDNVSDILEELSEEFSCSYDMKYDEMDASTYTYMKYYVAIASQDSDEDLDVEEFI</sequence>